<evidence type="ECO:0000256" key="4">
    <source>
        <dbReference type="ARBA" id="ARBA00022490"/>
    </source>
</evidence>
<dbReference type="Proteomes" id="UP000274922">
    <property type="component" value="Unassembled WGS sequence"/>
</dbReference>
<evidence type="ECO:0000256" key="2">
    <source>
        <dbReference type="ARBA" id="ARBA00004245"/>
    </source>
</evidence>
<dbReference type="OrthoDB" id="767661at2759"/>
<evidence type="ECO:0000256" key="6">
    <source>
        <dbReference type="ARBA" id="ARBA00022846"/>
    </source>
</evidence>
<feature type="region of interest" description="Disordered" evidence="12">
    <location>
        <begin position="1"/>
        <end position="27"/>
    </location>
</feature>
<name>A0A4P9WYN1_9FUNG</name>
<comment type="similarity">
    <text evidence="3">Belongs to the DRC4 family.</text>
</comment>
<keyword evidence="8" id="KW-0969">Cilium</keyword>
<dbReference type="GO" id="GO:0005794">
    <property type="term" value="C:Golgi apparatus"/>
    <property type="evidence" value="ECO:0007669"/>
    <property type="project" value="TreeGrafter"/>
</dbReference>
<evidence type="ECO:0000256" key="10">
    <source>
        <dbReference type="ARBA" id="ARBA00023273"/>
    </source>
</evidence>
<evidence type="ECO:0000256" key="8">
    <source>
        <dbReference type="ARBA" id="ARBA00023069"/>
    </source>
</evidence>
<dbReference type="InterPro" id="IPR025593">
    <property type="entry name" value="GAS8_dom"/>
</dbReference>
<accession>A0A4P9WYN1</accession>
<keyword evidence="6" id="KW-0282">Flagellum</keyword>
<evidence type="ECO:0000256" key="9">
    <source>
        <dbReference type="ARBA" id="ARBA00023212"/>
    </source>
</evidence>
<keyword evidence="9" id="KW-0206">Cytoskeleton</keyword>
<dbReference type="GO" id="GO:0005874">
    <property type="term" value="C:microtubule"/>
    <property type="evidence" value="ECO:0007669"/>
    <property type="project" value="UniProtKB-KW"/>
</dbReference>
<dbReference type="GO" id="GO:0031267">
    <property type="term" value="F:small GTPase binding"/>
    <property type="evidence" value="ECO:0007669"/>
    <property type="project" value="InterPro"/>
</dbReference>
<feature type="domain" description="Growth arrest-specific protein 8" evidence="13">
    <location>
        <begin position="235"/>
        <end position="401"/>
    </location>
</feature>
<dbReference type="GO" id="GO:0008017">
    <property type="term" value="F:microtubule binding"/>
    <property type="evidence" value="ECO:0007669"/>
    <property type="project" value="InterPro"/>
</dbReference>
<evidence type="ECO:0000256" key="5">
    <source>
        <dbReference type="ARBA" id="ARBA00022701"/>
    </source>
</evidence>
<keyword evidence="7 11" id="KW-0175">Coiled coil</keyword>
<keyword evidence="5" id="KW-0493">Microtubule</keyword>
<dbReference type="PANTHER" id="PTHR31543">
    <property type="entry name" value="DYNEIN REGULATORY COMPLEX SUBUNIT 4"/>
    <property type="match status" value="1"/>
</dbReference>
<dbReference type="PANTHER" id="PTHR31543:SF0">
    <property type="entry name" value="DYNEIN REGULATORY COMPLEX SUBUNIT 4"/>
    <property type="match status" value="1"/>
</dbReference>
<proteinExistence type="inferred from homology"/>
<feature type="compositionally biased region" description="Low complexity" evidence="12">
    <location>
        <begin position="1"/>
        <end position="20"/>
    </location>
</feature>
<keyword evidence="4" id="KW-0963">Cytoplasm</keyword>
<reference evidence="15" key="1">
    <citation type="journal article" date="2018" name="Nat. Microbiol.">
        <title>Leveraging single-cell genomics to expand the fungal tree of life.</title>
        <authorList>
            <person name="Ahrendt S.R."/>
            <person name="Quandt C.A."/>
            <person name="Ciobanu D."/>
            <person name="Clum A."/>
            <person name="Salamov A."/>
            <person name="Andreopoulos B."/>
            <person name="Cheng J.F."/>
            <person name="Woyke T."/>
            <person name="Pelin A."/>
            <person name="Henrissat B."/>
            <person name="Reynolds N.K."/>
            <person name="Benny G.L."/>
            <person name="Smith M.E."/>
            <person name="James T.Y."/>
            <person name="Grigoriev I.V."/>
        </authorList>
    </citation>
    <scope>NUCLEOTIDE SEQUENCE [LARGE SCALE GENOMIC DNA]</scope>
    <source>
        <strain evidence="15">ATCC 52028</strain>
    </source>
</reference>
<dbReference type="EMBL" id="ML014400">
    <property type="protein sequence ID" value="RKO98574.1"/>
    <property type="molecule type" value="Genomic_DNA"/>
</dbReference>
<protein>
    <recommendedName>
        <fullName evidence="13">Growth arrest-specific protein 8 domain-containing protein</fullName>
    </recommendedName>
</protein>
<evidence type="ECO:0000313" key="15">
    <source>
        <dbReference type="Proteomes" id="UP000274922"/>
    </source>
</evidence>
<organism evidence="14 15">
    <name type="scientific">Caulochytrium protostelioides</name>
    <dbReference type="NCBI Taxonomy" id="1555241"/>
    <lineage>
        <taxon>Eukaryota</taxon>
        <taxon>Fungi</taxon>
        <taxon>Fungi incertae sedis</taxon>
        <taxon>Chytridiomycota</taxon>
        <taxon>Chytridiomycota incertae sedis</taxon>
        <taxon>Chytridiomycetes</taxon>
        <taxon>Caulochytriales</taxon>
        <taxon>Caulochytriaceae</taxon>
        <taxon>Caulochytrium</taxon>
    </lineage>
</organism>
<gene>
    <name evidence="14" type="ORF">CXG81DRAFT_28611</name>
</gene>
<dbReference type="Pfam" id="PF13851">
    <property type="entry name" value="GAS"/>
    <property type="match status" value="1"/>
</dbReference>
<evidence type="ECO:0000256" key="7">
    <source>
        <dbReference type="ARBA" id="ARBA00023054"/>
    </source>
</evidence>
<dbReference type="GO" id="GO:0031514">
    <property type="term" value="C:motile cilium"/>
    <property type="evidence" value="ECO:0007669"/>
    <property type="project" value="UniProtKB-SubCell"/>
</dbReference>
<dbReference type="InterPro" id="IPR039308">
    <property type="entry name" value="GAS8"/>
</dbReference>
<dbReference type="AlphaFoldDB" id="A0A4P9WYN1"/>
<evidence type="ECO:0000256" key="11">
    <source>
        <dbReference type="SAM" id="Coils"/>
    </source>
</evidence>
<feature type="coiled-coil region" evidence="11">
    <location>
        <begin position="438"/>
        <end position="479"/>
    </location>
</feature>
<evidence type="ECO:0000256" key="1">
    <source>
        <dbReference type="ARBA" id="ARBA00004230"/>
    </source>
</evidence>
<keyword evidence="15" id="KW-1185">Reference proteome</keyword>
<comment type="subcellular location">
    <subcellularLocation>
        <location evidence="1">Cell projection</location>
        <location evidence="1">Cilium</location>
        <location evidence="1">Flagellum</location>
    </subcellularLocation>
    <subcellularLocation>
        <location evidence="2">Cytoplasm</location>
        <location evidence="2">Cytoskeleton</location>
    </subcellularLocation>
</comment>
<evidence type="ECO:0000256" key="3">
    <source>
        <dbReference type="ARBA" id="ARBA00009859"/>
    </source>
</evidence>
<dbReference type="GO" id="GO:0048870">
    <property type="term" value="P:cell motility"/>
    <property type="evidence" value="ECO:0007669"/>
    <property type="project" value="InterPro"/>
</dbReference>
<feature type="region of interest" description="Disordered" evidence="12">
    <location>
        <begin position="534"/>
        <end position="561"/>
    </location>
</feature>
<evidence type="ECO:0000256" key="12">
    <source>
        <dbReference type="SAM" id="MobiDB-lite"/>
    </source>
</evidence>
<feature type="coiled-coil region" evidence="11">
    <location>
        <begin position="34"/>
        <end position="103"/>
    </location>
</feature>
<feature type="coiled-coil region" evidence="11">
    <location>
        <begin position="258"/>
        <end position="361"/>
    </location>
</feature>
<sequence length="561" mass="62339">MSGRSSKPTSGKKAGSASGKKGAKGGASAVVDPLVLATQQAAQLTEDVARLTQELDAERQERNRFQLERDRLNQFWDITKNELNELRAQNLNRDRQHEEAEERHQVDMKVYKQKVKHLLYEYQNNVALVQTTHEKALASEHEQQLQAESALKRENRALKLELKEFELAQEALVRHLKSGLASELSAARAQYDLEAKELYAVYEGRARVLREELEMKRKNEIHELETRKNGQINALMRNHDKAFAEIKNYYNDITLNNLALINSLKEQLEESNKKEERNEKMMADVTAENKRMAEPLNAALTECDSLKKKLANYDKDRTSLVNAKGQLKALSEKHRKLTWDYEILEQRFSQLEREKRELSEAFQQRLMEIQQRQGLRATILEQTVADADKQLDVSRTQLRELANLGLVGPAGPGGPAGATMTAPAQLSPTEGAHVAAILTRLESVVDEKNRRIERLEFDVAKLERGNEQLRRVYEAKLNEYAIPAEAFRVAQVGTTTGTATAAAGGPGGPGGAPPAAVTAATARAAIGAATSDAYGAVTPTKPGSASKSSFHALPPLPSKVQ</sequence>
<evidence type="ECO:0000313" key="14">
    <source>
        <dbReference type="EMBL" id="RKO98574.1"/>
    </source>
</evidence>
<keyword evidence="10" id="KW-0966">Cell projection</keyword>
<evidence type="ECO:0000259" key="13">
    <source>
        <dbReference type="Pfam" id="PF13851"/>
    </source>
</evidence>
<dbReference type="STRING" id="1555241.A0A4P9WYN1"/>